<feature type="binding site" evidence="6 8">
    <location>
        <position position="60"/>
    </location>
    <ligand>
        <name>substrate</name>
    </ligand>
</feature>
<dbReference type="AlphaFoldDB" id="A0A4R5VTL1"/>
<dbReference type="PANTHER" id="PTHR11931">
    <property type="entry name" value="PHOSPHOGLYCERATE MUTASE"/>
    <property type="match status" value="1"/>
</dbReference>
<evidence type="ECO:0000256" key="5">
    <source>
        <dbReference type="ARBA" id="ARBA00023235"/>
    </source>
</evidence>
<evidence type="ECO:0000313" key="11">
    <source>
        <dbReference type="Proteomes" id="UP000295132"/>
    </source>
</evidence>
<sequence length="255" mass="29395">MKKIVFIRHGQSLYNLENRFTGWLDIDLTDEGYNGAREAGAILKKHGFTFDVAYTSVLKRAIRTCWILLHEMDLVWIPVQKSWKLNERHYGGLQGLNKDEVIARFGEEQVNEWRRSAKVRPPELSKEAHEGILTEPKYAGLGAEEIPFTESLLDTEKRAVAYWKEAIVPDLQQNKRVIISAHGNTLRALVKNLDQIPDEEVTSLNIPNSIPLVYELDDNLNPIRHYYLCDEGEAAEDRIPRHIDPNDPENREWIG</sequence>
<gene>
    <name evidence="6 10" type="primary">gpmA</name>
    <name evidence="10" type="ORF">E2K98_08620</name>
</gene>
<dbReference type="GO" id="GO:0006094">
    <property type="term" value="P:gluconeogenesis"/>
    <property type="evidence" value="ECO:0007669"/>
    <property type="project" value="UniProtKB-UniRule"/>
</dbReference>
<dbReference type="PIRSF" id="PIRSF000709">
    <property type="entry name" value="6PFK_2-Ptase"/>
    <property type="match status" value="1"/>
</dbReference>
<dbReference type="Proteomes" id="UP000295132">
    <property type="component" value="Unassembled WGS sequence"/>
</dbReference>
<dbReference type="FunFam" id="3.40.50.1240:FF:000003">
    <property type="entry name" value="2,3-bisphosphoglycerate-dependent phosphoglycerate mutase"/>
    <property type="match status" value="1"/>
</dbReference>
<keyword evidence="3 6" id="KW-0312">Gluconeogenesis</keyword>
<comment type="caution">
    <text evidence="10">The sequence shown here is derived from an EMBL/GenBank/DDBJ whole genome shotgun (WGS) entry which is preliminary data.</text>
</comment>
<protein>
    <recommendedName>
        <fullName evidence="6">2,3-bisphosphoglycerate-dependent phosphoglycerate mutase</fullName>
        <shortName evidence="6">BPG-dependent PGAM</shortName>
        <shortName evidence="6">PGAM</shortName>
        <shortName evidence="6">Phosphoglyceromutase</shortName>
        <shortName evidence="6">dPGM</shortName>
        <ecNumber evidence="6">5.4.2.11</ecNumber>
    </recommendedName>
</protein>
<dbReference type="SMART" id="SM00855">
    <property type="entry name" value="PGAM"/>
    <property type="match status" value="1"/>
</dbReference>
<feature type="active site" description="Proton donor/acceptor" evidence="6 7">
    <location>
        <position position="87"/>
    </location>
</feature>
<feature type="binding site" evidence="6 8">
    <location>
        <begin position="21"/>
        <end position="22"/>
    </location>
    <ligand>
        <name>substrate</name>
    </ligand>
</feature>
<feature type="active site" description="Tele-phosphohistidine intermediate" evidence="6 7">
    <location>
        <position position="9"/>
    </location>
</feature>
<evidence type="ECO:0000256" key="1">
    <source>
        <dbReference type="ARBA" id="ARBA00000380"/>
    </source>
</evidence>
<evidence type="ECO:0000313" key="10">
    <source>
        <dbReference type="EMBL" id="TDK62120.1"/>
    </source>
</evidence>
<evidence type="ECO:0000256" key="8">
    <source>
        <dbReference type="PIRSR" id="PIRSR613078-2"/>
    </source>
</evidence>
<evidence type="ECO:0000256" key="7">
    <source>
        <dbReference type="PIRSR" id="PIRSR613078-1"/>
    </source>
</evidence>
<dbReference type="EC" id="5.4.2.11" evidence="6"/>
<dbReference type="NCBIfam" id="NF010713">
    <property type="entry name" value="PRK14115.1"/>
    <property type="match status" value="1"/>
</dbReference>
<feature type="binding site" evidence="6 8">
    <location>
        <begin position="8"/>
        <end position="15"/>
    </location>
    <ligand>
        <name>substrate</name>
    </ligand>
</feature>
<dbReference type="InterPro" id="IPR029033">
    <property type="entry name" value="His_PPase_superfam"/>
</dbReference>
<comment type="pathway">
    <text evidence="6">Carbohydrate degradation; glycolysis; pyruvate from D-glyceraldehyde 3-phosphate: step 3/5.</text>
</comment>
<evidence type="ECO:0000256" key="3">
    <source>
        <dbReference type="ARBA" id="ARBA00022432"/>
    </source>
</evidence>
<dbReference type="CDD" id="cd07067">
    <property type="entry name" value="HP_PGM_like"/>
    <property type="match status" value="1"/>
</dbReference>
<feature type="binding site" evidence="6 8">
    <location>
        <begin position="114"/>
        <end position="115"/>
    </location>
    <ligand>
        <name>substrate</name>
    </ligand>
</feature>
<feature type="binding site" evidence="6 8">
    <location>
        <position position="98"/>
    </location>
    <ligand>
        <name>substrate</name>
    </ligand>
</feature>
<proteinExistence type="inferred from homology"/>
<comment type="function">
    <text evidence="6">Catalyzes the interconversion of 2-phosphoglycerate and 3-phosphoglycerate.</text>
</comment>
<dbReference type="SUPFAM" id="SSF53254">
    <property type="entry name" value="Phosphoglycerate mutase-like"/>
    <property type="match status" value="1"/>
</dbReference>
<organism evidence="10 11">
    <name type="scientific">Bacillus salipaludis</name>
    <dbReference type="NCBI Taxonomy" id="2547811"/>
    <lineage>
        <taxon>Bacteria</taxon>
        <taxon>Bacillati</taxon>
        <taxon>Bacillota</taxon>
        <taxon>Bacilli</taxon>
        <taxon>Bacillales</taxon>
        <taxon>Bacillaceae</taxon>
        <taxon>Bacillus</taxon>
    </lineage>
</organism>
<keyword evidence="5 6" id="KW-0413">Isomerase</keyword>
<accession>A0A4R5VTL1</accession>
<comment type="similarity">
    <text evidence="2 6">Belongs to the phosphoglycerate mutase family. BPG-dependent PGAM subfamily.</text>
</comment>
<dbReference type="Pfam" id="PF00300">
    <property type="entry name" value="His_Phos_1"/>
    <property type="match status" value="2"/>
</dbReference>
<feature type="binding site" evidence="6 8">
    <location>
        <begin position="87"/>
        <end position="90"/>
    </location>
    <ligand>
        <name>substrate</name>
    </ligand>
</feature>
<feature type="site" description="Transition state stabilizer" evidence="6 9">
    <location>
        <position position="182"/>
    </location>
</feature>
<evidence type="ECO:0000256" key="9">
    <source>
        <dbReference type="PIRSR" id="PIRSR613078-3"/>
    </source>
</evidence>
<dbReference type="GO" id="GO:0006096">
    <property type="term" value="P:glycolytic process"/>
    <property type="evidence" value="ECO:0007669"/>
    <property type="project" value="UniProtKB-UniRule"/>
</dbReference>
<evidence type="ECO:0000256" key="2">
    <source>
        <dbReference type="ARBA" id="ARBA00006717"/>
    </source>
</evidence>
<evidence type="ECO:0000256" key="4">
    <source>
        <dbReference type="ARBA" id="ARBA00023152"/>
    </source>
</evidence>
<dbReference type="HAMAP" id="MF_01039">
    <property type="entry name" value="PGAM_GpmA"/>
    <property type="match status" value="1"/>
</dbReference>
<reference evidence="10 11" key="1">
    <citation type="submission" date="2019-03" db="EMBL/GenBank/DDBJ databases">
        <title>Bacillus niacini sp. nov. a Nicotinate-Metabolizing Mesophile Isolated from Soil.</title>
        <authorList>
            <person name="Zhang G."/>
        </authorList>
    </citation>
    <scope>NUCLEOTIDE SEQUENCE [LARGE SCALE GENOMIC DNA]</scope>
    <source>
        <strain evidence="10 11">WN066</strain>
    </source>
</reference>
<dbReference type="EMBL" id="SMYO01000004">
    <property type="protein sequence ID" value="TDK62120.1"/>
    <property type="molecule type" value="Genomic_DNA"/>
</dbReference>
<evidence type="ECO:0000256" key="6">
    <source>
        <dbReference type="HAMAP-Rule" id="MF_01039"/>
    </source>
</evidence>
<dbReference type="RefSeq" id="WP_133333849.1">
    <property type="nucleotide sequence ID" value="NZ_SMYO01000004.1"/>
</dbReference>
<dbReference type="InterPro" id="IPR005952">
    <property type="entry name" value="Phosphogly_mut1"/>
</dbReference>
<dbReference type="InterPro" id="IPR013078">
    <property type="entry name" value="His_Pase_superF_clade-1"/>
</dbReference>
<dbReference type="NCBIfam" id="TIGR01258">
    <property type="entry name" value="pgm_1"/>
    <property type="match status" value="1"/>
</dbReference>
<feature type="binding site" evidence="6 8">
    <location>
        <begin position="183"/>
        <end position="184"/>
    </location>
    <ligand>
        <name>substrate</name>
    </ligand>
</feature>
<name>A0A4R5VTL1_9BACI</name>
<comment type="catalytic activity">
    <reaction evidence="1 6">
        <text>(2R)-2-phosphoglycerate = (2R)-3-phosphoglycerate</text>
        <dbReference type="Rhea" id="RHEA:15901"/>
        <dbReference type="ChEBI" id="CHEBI:58272"/>
        <dbReference type="ChEBI" id="CHEBI:58289"/>
        <dbReference type="EC" id="5.4.2.11"/>
    </reaction>
</comment>
<dbReference type="UniPathway" id="UPA00109">
    <property type="reaction ID" value="UER00186"/>
</dbReference>
<dbReference type="Gene3D" id="3.40.50.1240">
    <property type="entry name" value="Phosphoglycerate mutase-like"/>
    <property type="match status" value="1"/>
</dbReference>
<keyword evidence="4 6" id="KW-0324">Glycolysis</keyword>
<dbReference type="GO" id="GO:0004619">
    <property type="term" value="F:phosphoglycerate mutase activity"/>
    <property type="evidence" value="ECO:0007669"/>
    <property type="project" value="UniProtKB-UniRule"/>
</dbReference>